<protein>
    <submittedName>
        <fullName evidence="3">DUF418 domain-containing protein</fullName>
    </submittedName>
</protein>
<name>A0AAU7U5C2_9DEIO</name>
<keyword evidence="1" id="KW-0472">Membrane</keyword>
<feature type="transmembrane region" description="Helical" evidence="1">
    <location>
        <begin position="223"/>
        <end position="248"/>
    </location>
</feature>
<accession>A0AAU7U5C2</accession>
<dbReference type="InterPro" id="IPR052529">
    <property type="entry name" value="Bact_Transport_Assoc"/>
</dbReference>
<feature type="transmembrane region" description="Helical" evidence="1">
    <location>
        <begin position="69"/>
        <end position="86"/>
    </location>
</feature>
<dbReference type="PANTHER" id="PTHR30590">
    <property type="entry name" value="INNER MEMBRANE PROTEIN"/>
    <property type="match status" value="1"/>
</dbReference>
<dbReference type="EMBL" id="CP158297">
    <property type="protein sequence ID" value="XBV83652.1"/>
    <property type="molecule type" value="Genomic_DNA"/>
</dbReference>
<evidence type="ECO:0000259" key="2">
    <source>
        <dbReference type="Pfam" id="PF04235"/>
    </source>
</evidence>
<dbReference type="AlphaFoldDB" id="A0AAU7U5C2"/>
<keyword evidence="1" id="KW-0812">Transmembrane</keyword>
<feature type="transmembrane region" description="Helical" evidence="1">
    <location>
        <begin position="268"/>
        <end position="286"/>
    </location>
</feature>
<keyword evidence="3" id="KW-0614">Plasmid</keyword>
<keyword evidence="1" id="KW-1133">Transmembrane helix</keyword>
<evidence type="ECO:0000313" key="3">
    <source>
        <dbReference type="EMBL" id="XBV83652.1"/>
    </source>
</evidence>
<feature type="transmembrane region" description="Helical" evidence="1">
    <location>
        <begin position="25"/>
        <end position="49"/>
    </location>
</feature>
<feature type="transmembrane region" description="Helical" evidence="1">
    <location>
        <begin position="192"/>
        <end position="211"/>
    </location>
</feature>
<evidence type="ECO:0000256" key="1">
    <source>
        <dbReference type="SAM" id="Phobius"/>
    </source>
</evidence>
<feature type="transmembrane region" description="Helical" evidence="1">
    <location>
        <begin position="293"/>
        <end position="314"/>
    </location>
</feature>
<feature type="transmembrane region" description="Helical" evidence="1">
    <location>
        <begin position="122"/>
        <end position="138"/>
    </location>
</feature>
<dbReference type="KEGG" id="dsc:ABOD76_02905"/>
<gene>
    <name evidence="3" type="ORF">ABOD76_02905</name>
</gene>
<sequence length="335" mass="36611">MTIIPSVLPPAGSTRGGPRILLLDVLRGVSLLGIAGLNAPVVLHLRVTATDPEALMLVHWSDVLLRDHFFPLFSLLFGVTFALLMIRAGRAGESALPLLLRRFGLLALFGLLHRLLQPGEVLLPYAICGLLLLPFRHVRVPLLLGLAALLVLAALWTSPVLLTPAMVLLGVAFGRLEVFSARWPVRPVLHRVVPPLTLLTLALTVAVHVLLGHPRRLLVVAGYDLDVVTLNGLVSAAALMTGLWLLLIRRPALPQALRPLALLGRMSLSNYVLQTLVFVALAVVGWRDGPYRLVVPACLLAYAANFALSTWWLARRPVGPLEWLWRWGSTLRRPS</sequence>
<reference evidence="3" key="1">
    <citation type="submission" date="2024-06" db="EMBL/GenBank/DDBJ databases">
        <title>Draft Genome Sequence of Deinococcus sonorensis Type Strain KR-87, a Biofilm Producing Representative of the Genus Deinococcus.</title>
        <authorList>
            <person name="Boren L.S."/>
            <person name="Grosso R.A."/>
            <person name="Hugenberg-Cox A.N."/>
            <person name="Hill J.T.E."/>
            <person name="Albert C.M."/>
            <person name="Tuohy J.M."/>
        </authorList>
    </citation>
    <scope>NUCLEOTIDE SEQUENCE</scope>
    <source>
        <strain evidence="3">KR-87</strain>
        <plasmid evidence="3">pDson01</plasmid>
    </source>
</reference>
<geneLocation type="plasmid" evidence="3">
    <name>pDson01</name>
</geneLocation>
<dbReference type="Pfam" id="PF04235">
    <property type="entry name" value="DUF418"/>
    <property type="match status" value="1"/>
</dbReference>
<dbReference type="RefSeq" id="WP_350241290.1">
    <property type="nucleotide sequence ID" value="NZ_CP158297.1"/>
</dbReference>
<organism evidence="3">
    <name type="scientific">Deinococcus sonorensis KR-87</name>
    <dbReference type="NCBI Taxonomy" id="694439"/>
    <lineage>
        <taxon>Bacteria</taxon>
        <taxon>Thermotogati</taxon>
        <taxon>Deinococcota</taxon>
        <taxon>Deinococci</taxon>
        <taxon>Deinococcales</taxon>
        <taxon>Deinococcaceae</taxon>
        <taxon>Deinococcus</taxon>
    </lineage>
</organism>
<proteinExistence type="predicted"/>
<dbReference type="InterPro" id="IPR007349">
    <property type="entry name" value="DUF418"/>
</dbReference>
<dbReference type="PANTHER" id="PTHR30590:SF2">
    <property type="entry name" value="INNER MEMBRANE PROTEIN"/>
    <property type="match status" value="1"/>
</dbReference>
<feature type="transmembrane region" description="Helical" evidence="1">
    <location>
        <begin position="145"/>
        <end position="172"/>
    </location>
</feature>
<feature type="domain" description="DUF418" evidence="2">
    <location>
        <begin position="186"/>
        <end position="329"/>
    </location>
</feature>